<feature type="chain" id="PRO_5040309834" evidence="1">
    <location>
        <begin position="19"/>
        <end position="107"/>
    </location>
</feature>
<dbReference type="AlphaFoldDB" id="A0A9P9A0C0"/>
<keyword evidence="3" id="KW-1185">Reference proteome</keyword>
<comment type="caution">
    <text evidence="2">The sequence shown here is derived from an EMBL/GenBank/DDBJ whole genome shotgun (WGS) entry which is preliminary data.</text>
</comment>
<dbReference type="GeneID" id="70134727"/>
<name>A0A9P9A0C0_9PEZI</name>
<dbReference type="EMBL" id="JAGPXC010000002">
    <property type="protein sequence ID" value="KAH6658187.1"/>
    <property type="molecule type" value="Genomic_DNA"/>
</dbReference>
<protein>
    <submittedName>
        <fullName evidence="2">Uncharacterized protein</fullName>
    </submittedName>
</protein>
<evidence type="ECO:0000313" key="2">
    <source>
        <dbReference type="EMBL" id="KAH6658187.1"/>
    </source>
</evidence>
<dbReference type="RefSeq" id="XP_045962421.1">
    <property type="nucleotide sequence ID" value="XM_046105836.1"/>
</dbReference>
<proteinExistence type="predicted"/>
<sequence>MRSSMFVLAATAVSSALAASFTVDFFDGKNECSGDSKSTEIDFGSDVFKCVEANGIGVLQVSGEDLNECGPFYSDSNCNTVMVGSEPFACDSCIGYSNAWFIVEQEL</sequence>
<organism evidence="2 3">
    <name type="scientific">Truncatella angustata</name>
    <dbReference type="NCBI Taxonomy" id="152316"/>
    <lineage>
        <taxon>Eukaryota</taxon>
        <taxon>Fungi</taxon>
        <taxon>Dikarya</taxon>
        <taxon>Ascomycota</taxon>
        <taxon>Pezizomycotina</taxon>
        <taxon>Sordariomycetes</taxon>
        <taxon>Xylariomycetidae</taxon>
        <taxon>Amphisphaeriales</taxon>
        <taxon>Sporocadaceae</taxon>
        <taxon>Truncatella</taxon>
    </lineage>
</organism>
<feature type="signal peptide" evidence="1">
    <location>
        <begin position="1"/>
        <end position="18"/>
    </location>
</feature>
<gene>
    <name evidence="2" type="ORF">BKA67DRAFT_644057</name>
</gene>
<accession>A0A9P9A0C0</accession>
<keyword evidence="1" id="KW-0732">Signal</keyword>
<dbReference type="Proteomes" id="UP000758603">
    <property type="component" value="Unassembled WGS sequence"/>
</dbReference>
<reference evidence="2" key="1">
    <citation type="journal article" date="2021" name="Nat. Commun.">
        <title>Genetic determinants of endophytism in the Arabidopsis root mycobiome.</title>
        <authorList>
            <person name="Mesny F."/>
            <person name="Miyauchi S."/>
            <person name="Thiergart T."/>
            <person name="Pickel B."/>
            <person name="Atanasova L."/>
            <person name="Karlsson M."/>
            <person name="Huettel B."/>
            <person name="Barry K.W."/>
            <person name="Haridas S."/>
            <person name="Chen C."/>
            <person name="Bauer D."/>
            <person name="Andreopoulos W."/>
            <person name="Pangilinan J."/>
            <person name="LaButti K."/>
            <person name="Riley R."/>
            <person name="Lipzen A."/>
            <person name="Clum A."/>
            <person name="Drula E."/>
            <person name="Henrissat B."/>
            <person name="Kohler A."/>
            <person name="Grigoriev I.V."/>
            <person name="Martin F.M."/>
            <person name="Hacquard S."/>
        </authorList>
    </citation>
    <scope>NUCLEOTIDE SEQUENCE</scope>
    <source>
        <strain evidence="2">MPI-SDFR-AT-0073</strain>
    </source>
</reference>
<evidence type="ECO:0000313" key="3">
    <source>
        <dbReference type="Proteomes" id="UP000758603"/>
    </source>
</evidence>
<evidence type="ECO:0000256" key="1">
    <source>
        <dbReference type="SAM" id="SignalP"/>
    </source>
</evidence>